<dbReference type="AlphaFoldDB" id="A0A9W7G7N8"/>
<evidence type="ECO:0008006" key="4">
    <source>
        <dbReference type="Google" id="ProtNLM"/>
    </source>
</evidence>
<evidence type="ECO:0000313" key="3">
    <source>
        <dbReference type="Proteomes" id="UP001165065"/>
    </source>
</evidence>
<feature type="compositionally biased region" description="Low complexity" evidence="1">
    <location>
        <begin position="12"/>
        <end position="39"/>
    </location>
</feature>
<feature type="region of interest" description="Disordered" evidence="1">
    <location>
        <begin position="58"/>
        <end position="84"/>
    </location>
</feature>
<gene>
    <name evidence="2" type="ORF">TrCOL_g9964</name>
</gene>
<accession>A0A9W7G7N8</accession>
<proteinExistence type="predicted"/>
<name>A0A9W7G7N8_9STRA</name>
<dbReference type="Proteomes" id="UP001165065">
    <property type="component" value="Unassembled WGS sequence"/>
</dbReference>
<organism evidence="2 3">
    <name type="scientific">Triparma columacea</name>
    <dbReference type="NCBI Taxonomy" id="722753"/>
    <lineage>
        <taxon>Eukaryota</taxon>
        <taxon>Sar</taxon>
        <taxon>Stramenopiles</taxon>
        <taxon>Ochrophyta</taxon>
        <taxon>Bolidophyceae</taxon>
        <taxon>Parmales</taxon>
        <taxon>Triparmaceae</taxon>
        <taxon>Triparma</taxon>
    </lineage>
</organism>
<feature type="region of interest" description="Disordered" evidence="1">
    <location>
        <begin position="1"/>
        <end position="39"/>
    </location>
</feature>
<reference evidence="3" key="1">
    <citation type="journal article" date="2023" name="Commun. Biol.">
        <title>Genome analysis of Parmales, the sister group of diatoms, reveals the evolutionary specialization of diatoms from phago-mixotrophs to photoautotrophs.</title>
        <authorList>
            <person name="Ban H."/>
            <person name="Sato S."/>
            <person name="Yoshikawa S."/>
            <person name="Yamada K."/>
            <person name="Nakamura Y."/>
            <person name="Ichinomiya M."/>
            <person name="Sato N."/>
            <person name="Blanc-Mathieu R."/>
            <person name="Endo H."/>
            <person name="Kuwata A."/>
            <person name="Ogata H."/>
        </authorList>
    </citation>
    <scope>NUCLEOTIDE SEQUENCE [LARGE SCALE GENOMIC DNA]</scope>
</reference>
<evidence type="ECO:0000256" key="1">
    <source>
        <dbReference type="SAM" id="MobiDB-lite"/>
    </source>
</evidence>
<comment type="caution">
    <text evidence="2">The sequence shown here is derived from an EMBL/GenBank/DDBJ whole genome shotgun (WGS) entry which is preliminary data.</text>
</comment>
<feature type="compositionally biased region" description="Basic and acidic residues" evidence="1">
    <location>
        <begin position="73"/>
        <end position="84"/>
    </location>
</feature>
<feature type="compositionally biased region" description="Low complexity" evidence="1">
    <location>
        <begin position="60"/>
        <end position="71"/>
    </location>
</feature>
<protein>
    <recommendedName>
        <fullName evidence="4">N-acetyltransferase domain-containing protein</fullName>
    </recommendedName>
</protein>
<sequence>MSKAAPKGFRFSKASASPEPTPKPAASASSAYPPMSNNMSISSSDAALYDFFAQSLNHSPPTTTTTNTPNPMEKPKPSAGKEKSFDGFNFSIEWTMRQDGSTGPGITNVLHYTGTVKAEHRDGTEEDCGEIHCTKILRNNMMNDGESCYDTCDCVSSELERVAHLVRSIDLGDTDRREDETDRDRERAKFQRMMLDKTVITAEDGEFVNEVGDKWEITQGDILYVSKVKVKEEYRGMGLGLFLLDAADKQLNSYMSLTLLVPFPLVYDENRRMDRSNLKADMKRLAAYYGRLGFGSLGWPESSGSWFVARWNGYNKPKIETVCPLASQFY</sequence>
<dbReference type="OrthoDB" id="2867539at2759"/>
<dbReference type="SUPFAM" id="SSF55729">
    <property type="entry name" value="Acyl-CoA N-acyltransferases (Nat)"/>
    <property type="match status" value="1"/>
</dbReference>
<evidence type="ECO:0000313" key="2">
    <source>
        <dbReference type="EMBL" id="GMI36664.1"/>
    </source>
</evidence>
<dbReference type="InterPro" id="IPR016181">
    <property type="entry name" value="Acyl_CoA_acyltransferase"/>
</dbReference>
<keyword evidence="3" id="KW-1185">Reference proteome</keyword>
<dbReference type="EMBL" id="BRYA01000067">
    <property type="protein sequence ID" value="GMI36664.1"/>
    <property type="molecule type" value="Genomic_DNA"/>
</dbReference>